<sequence>MPKTPPLPRHKPSRPAPPPARARVALIRRLLRHPHARRRAQAPCARRTVVRANPDPRMRMARRDLLRRREPVSVPVQRLRSRPWCSGRG</sequence>
<protein>
    <submittedName>
        <fullName evidence="2">Uncharacterized protein</fullName>
    </submittedName>
</protein>
<evidence type="ECO:0000313" key="3">
    <source>
        <dbReference type="Proteomes" id="UP000053558"/>
    </source>
</evidence>
<feature type="region of interest" description="Disordered" evidence="1">
    <location>
        <begin position="1"/>
        <end position="20"/>
    </location>
</feature>
<evidence type="ECO:0000256" key="1">
    <source>
        <dbReference type="SAM" id="MobiDB-lite"/>
    </source>
</evidence>
<dbReference type="KEGG" id="cput:CONPUDRAFT_80392"/>
<dbReference type="RefSeq" id="XP_007765471.1">
    <property type="nucleotide sequence ID" value="XM_007767281.1"/>
</dbReference>
<evidence type="ECO:0000313" key="2">
    <source>
        <dbReference type="EMBL" id="EIW83846.1"/>
    </source>
</evidence>
<accession>A0A5M3MXU0</accession>
<keyword evidence="3" id="KW-1185">Reference proteome</keyword>
<dbReference type="EMBL" id="JH711575">
    <property type="protein sequence ID" value="EIW83846.1"/>
    <property type="molecule type" value="Genomic_DNA"/>
</dbReference>
<reference evidence="3" key="1">
    <citation type="journal article" date="2012" name="Science">
        <title>The Paleozoic origin of enzymatic lignin decomposition reconstructed from 31 fungal genomes.</title>
        <authorList>
            <person name="Floudas D."/>
            <person name="Binder M."/>
            <person name="Riley R."/>
            <person name="Barry K."/>
            <person name="Blanchette R.A."/>
            <person name="Henrissat B."/>
            <person name="Martinez A.T."/>
            <person name="Otillar R."/>
            <person name="Spatafora J.W."/>
            <person name="Yadav J.S."/>
            <person name="Aerts A."/>
            <person name="Benoit I."/>
            <person name="Boyd A."/>
            <person name="Carlson A."/>
            <person name="Copeland A."/>
            <person name="Coutinho P.M."/>
            <person name="de Vries R.P."/>
            <person name="Ferreira P."/>
            <person name="Findley K."/>
            <person name="Foster B."/>
            <person name="Gaskell J."/>
            <person name="Glotzer D."/>
            <person name="Gorecki P."/>
            <person name="Heitman J."/>
            <person name="Hesse C."/>
            <person name="Hori C."/>
            <person name="Igarashi K."/>
            <person name="Jurgens J.A."/>
            <person name="Kallen N."/>
            <person name="Kersten P."/>
            <person name="Kohler A."/>
            <person name="Kuees U."/>
            <person name="Kumar T.K.A."/>
            <person name="Kuo A."/>
            <person name="LaButti K."/>
            <person name="Larrondo L.F."/>
            <person name="Lindquist E."/>
            <person name="Ling A."/>
            <person name="Lombard V."/>
            <person name="Lucas S."/>
            <person name="Lundell T."/>
            <person name="Martin R."/>
            <person name="McLaughlin D.J."/>
            <person name="Morgenstern I."/>
            <person name="Morin E."/>
            <person name="Murat C."/>
            <person name="Nagy L.G."/>
            <person name="Nolan M."/>
            <person name="Ohm R.A."/>
            <person name="Patyshakuliyeva A."/>
            <person name="Rokas A."/>
            <person name="Ruiz-Duenas F.J."/>
            <person name="Sabat G."/>
            <person name="Salamov A."/>
            <person name="Samejima M."/>
            <person name="Schmutz J."/>
            <person name="Slot J.C."/>
            <person name="St John F."/>
            <person name="Stenlid J."/>
            <person name="Sun H."/>
            <person name="Sun S."/>
            <person name="Syed K."/>
            <person name="Tsang A."/>
            <person name="Wiebenga A."/>
            <person name="Young D."/>
            <person name="Pisabarro A."/>
            <person name="Eastwood D.C."/>
            <person name="Martin F."/>
            <person name="Cullen D."/>
            <person name="Grigoriev I.V."/>
            <person name="Hibbett D.S."/>
        </authorList>
    </citation>
    <scope>NUCLEOTIDE SEQUENCE [LARGE SCALE GENOMIC DNA]</scope>
    <source>
        <strain evidence="3">RWD-64-598 SS2</strain>
    </source>
</reference>
<dbReference type="AlphaFoldDB" id="A0A5M3MXU0"/>
<dbReference type="Proteomes" id="UP000053558">
    <property type="component" value="Unassembled WGS sequence"/>
</dbReference>
<name>A0A5M3MXU0_CONPW</name>
<proteinExistence type="predicted"/>
<organism evidence="2 3">
    <name type="scientific">Coniophora puteana (strain RWD-64-598)</name>
    <name type="common">Brown rot fungus</name>
    <dbReference type="NCBI Taxonomy" id="741705"/>
    <lineage>
        <taxon>Eukaryota</taxon>
        <taxon>Fungi</taxon>
        <taxon>Dikarya</taxon>
        <taxon>Basidiomycota</taxon>
        <taxon>Agaricomycotina</taxon>
        <taxon>Agaricomycetes</taxon>
        <taxon>Agaricomycetidae</taxon>
        <taxon>Boletales</taxon>
        <taxon>Coniophorineae</taxon>
        <taxon>Coniophoraceae</taxon>
        <taxon>Coniophora</taxon>
    </lineage>
</organism>
<comment type="caution">
    <text evidence="2">The sequence shown here is derived from an EMBL/GenBank/DDBJ whole genome shotgun (WGS) entry which is preliminary data.</text>
</comment>
<dbReference type="GeneID" id="19210082"/>
<gene>
    <name evidence="2" type="ORF">CONPUDRAFT_80392</name>
</gene>